<evidence type="ECO:0000256" key="1">
    <source>
        <dbReference type="ARBA" id="ARBA00004651"/>
    </source>
</evidence>
<evidence type="ECO:0000256" key="5">
    <source>
        <dbReference type="ARBA" id="ARBA00023136"/>
    </source>
</evidence>
<dbReference type="GO" id="GO:0005886">
    <property type="term" value="C:plasma membrane"/>
    <property type="evidence" value="ECO:0007669"/>
    <property type="project" value="UniProtKB-SubCell"/>
</dbReference>
<dbReference type="EMBL" id="UINC01072756">
    <property type="protein sequence ID" value="SVC08624.1"/>
    <property type="molecule type" value="Genomic_DNA"/>
</dbReference>
<proteinExistence type="predicted"/>
<sequence>MESATIHPGIGRQQIMLFTRVVLTDFMRNNCPYIAAGIAYWALFSLFPLFLAGISILSYSNSSPEEQTNMVEGIIEYIPVSADYLLDLVSSVAESRGALSA</sequence>
<keyword evidence="5 6" id="KW-0472">Membrane</keyword>
<comment type="subcellular location">
    <subcellularLocation>
        <location evidence="1">Cell membrane</location>
        <topology evidence="1">Multi-pass membrane protein</topology>
    </subcellularLocation>
</comment>
<organism evidence="7">
    <name type="scientific">marine metagenome</name>
    <dbReference type="NCBI Taxonomy" id="408172"/>
    <lineage>
        <taxon>unclassified sequences</taxon>
        <taxon>metagenomes</taxon>
        <taxon>ecological metagenomes</taxon>
    </lineage>
</organism>
<gene>
    <name evidence="7" type="ORF">METZ01_LOCUS261478</name>
</gene>
<dbReference type="AlphaFoldDB" id="A0A382J8V8"/>
<evidence type="ECO:0000256" key="3">
    <source>
        <dbReference type="ARBA" id="ARBA00022692"/>
    </source>
</evidence>
<keyword evidence="2" id="KW-1003">Cell membrane</keyword>
<protein>
    <submittedName>
        <fullName evidence="7">Uncharacterized protein</fullName>
    </submittedName>
</protein>
<dbReference type="InterPro" id="IPR017039">
    <property type="entry name" value="Virul_fac_BrkB"/>
</dbReference>
<feature type="non-terminal residue" evidence="7">
    <location>
        <position position="101"/>
    </location>
</feature>
<feature type="transmembrane region" description="Helical" evidence="6">
    <location>
        <begin position="33"/>
        <end position="57"/>
    </location>
</feature>
<evidence type="ECO:0000256" key="2">
    <source>
        <dbReference type="ARBA" id="ARBA00022475"/>
    </source>
</evidence>
<accession>A0A382J8V8</accession>
<reference evidence="7" key="1">
    <citation type="submission" date="2018-05" db="EMBL/GenBank/DDBJ databases">
        <authorList>
            <person name="Lanie J.A."/>
            <person name="Ng W.-L."/>
            <person name="Kazmierczak K.M."/>
            <person name="Andrzejewski T.M."/>
            <person name="Davidsen T.M."/>
            <person name="Wayne K.J."/>
            <person name="Tettelin H."/>
            <person name="Glass J.I."/>
            <person name="Rusch D."/>
            <person name="Podicherti R."/>
            <person name="Tsui H.-C.T."/>
            <person name="Winkler M.E."/>
        </authorList>
    </citation>
    <scope>NUCLEOTIDE SEQUENCE</scope>
</reference>
<evidence type="ECO:0000313" key="7">
    <source>
        <dbReference type="EMBL" id="SVC08624.1"/>
    </source>
</evidence>
<evidence type="ECO:0000256" key="6">
    <source>
        <dbReference type="SAM" id="Phobius"/>
    </source>
</evidence>
<evidence type="ECO:0000256" key="4">
    <source>
        <dbReference type="ARBA" id="ARBA00022989"/>
    </source>
</evidence>
<dbReference type="Pfam" id="PF03631">
    <property type="entry name" value="Virul_fac_BrkB"/>
    <property type="match status" value="1"/>
</dbReference>
<keyword evidence="3 6" id="KW-0812">Transmembrane</keyword>
<keyword evidence="4 6" id="KW-1133">Transmembrane helix</keyword>
<name>A0A382J8V8_9ZZZZ</name>